<evidence type="ECO:0000313" key="1">
    <source>
        <dbReference type="EMBL" id="APB33163.1"/>
    </source>
</evidence>
<dbReference type="GO" id="GO:0006313">
    <property type="term" value="P:DNA transposition"/>
    <property type="evidence" value="ECO:0007669"/>
    <property type="project" value="InterPro"/>
</dbReference>
<dbReference type="Pfam" id="PF03400">
    <property type="entry name" value="DDE_Tnp_IS1"/>
    <property type="match status" value="1"/>
</dbReference>
<sequence length="52" mass="6335">MTRVESENTRLRHYLARLHRKTLCYSKSVEMLKHSIRLVIHYLKFQKLPVPL</sequence>
<name>A0A1J0AB56_9CYAN</name>
<gene>
    <name evidence="1" type="ORF">GlitD10_0847</name>
</gene>
<dbReference type="KEGG" id="glt:GlitD10_0847"/>
<organism evidence="1 2">
    <name type="scientific">Gloeomargarita lithophora Alchichica-D10</name>
    <dbReference type="NCBI Taxonomy" id="1188229"/>
    <lineage>
        <taxon>Bacteria</taxon>
        <taxon>Bacillati</taxon>
        <taxon>Cyanobacteriota</taxon>
        <taxon>Cyanophyceae</taxon>
        <taxon>Gloeomargaritales</taxon>
        <taxon>Gloeomargaritaceae</taxon>
        <taxon>Gloeomargarita</taxon>
    </lineage>
</organism>
<dbReference type="InterPro" id="IPR005063">
    <property type="entry name" value="Transposase_27"/>
</dbReference>
<proteinExistence type="predicted"/>
<dbReference type="AlphaFoldDB" id="A0A1J0AB56"/>
<reference evidence="1 2" key="1">
    <citation type="submission" date="2016-10" db="EMBL/GenBank/DDBJ databases">
        <title>Description of Gloeomargarita lithophora gen. nov., sp. nov., a thylakoid-bearing basal-branching cyanobacterium with intracellular carbonates, and proposal for Gloeomargaritales ord. nov.</title>
        <authorList>
            <person name="Moreira D."/>
            <person name="Tavera R."/>
            <person name="Benzerara K."/>
            <person name="Skouri-Panet F."/>
            <person name="Couradeau E."/>
            <person name="Gerard E."/>
            <person name="Loussert C."/>
            <person name="Novelo E."/>
            <person name="Zivanovic Y."/>
            <person name="Lopez-Garcia P."/>
        </authorList>
    </citation>
    <scope>NUCLEOTIDE SEQUENCE [LARGE SCALE GENOMIC DNA]</scope>
    <source>
        <strain evidence="1 2">D10</strain>
    </source>
</reference>
<keyword evidence="2" id="KW-1185">Reference proteome</keyword>
<dbReference type="EMBL" id="CP017675">
    <property type="protein sequence ID" value="APB33163.1"/>
    <property type="molecule type" value="Genomic_DNA"/>
</dbReference>
<dbReference type="STRING" id="1188229.GlitD10_0847"/>
<evidence type="ECO:0000313" key="2">
    <source>
        <dbReference type="Proteomes" id="UP000180235"/>
    </source>
</evidence>
<dbReference type="Proteomes" id="UP000180235">
    <property type="component" value="Chromosome"/>
</dbReference>
<accession>A0A1J0AB56</accession>
<protein>
    <submittedName>
        <fullName evidence="1">IS1 transposase</fullName>
    </submittedName>
</protein>
<dbReference type="GO" id="GO:0004803">
    <property type="term" value="F:transposase activity"/>
    <property type="evidence" value="ECO:0007669"/>
    <property type="project" value="InterPro"/>
</dbReference>
<dbReference type="GO" id="GO:0003677">
    <property type="term" value="F:DNA binding"/>
    <property type="evidence" value="ECO:0007669"/>
    <property type="project" value="InterPro"/>
</dbReference>